<dbReference type="AlphaFoldDB" id="A0A2P9HFW3"/>
<dbReference type="EMBL" id="OOFM01000004">
    <property type="protein sequence ID" value="SPL62981.1"/>
    <property type="molecule type" value="Genomic_DNA"/>
</dbReference>
<reference evidence="2" key="1">
    <citation type="submission" date="2017-12" db="EMBL/GenBank/DDBJ databases">
        <authorList>
            <person name="Diaz M."/>
        </authorList>
    </citation>
    <scope>NUCLEOTIDE SEQUENCE [LARGE SCALE GENOMIC DNA]</scope>
    <source>
        <strain evidence="2">FI11154</strain>
    </source>
</reference>
<gene>
    <name evidence="1" type="ORF">OHAE_2913</name>
</gene>
<sequence length="40" mass="4495">MLSQFAFPFAACILSRTHHTRERLLCLSKTIASVGDVRSM</sequence>
<name>A0A2P9HFW3_9HYPH</name>
<evidence type="ECO:0000313" key="1">
    <source>
        <dbReference type="EMBL" id="SPL62981.1"/>
    </source>
</evidence>
<proteinExistence type="predicted"/>
<accession>A0A2P9HFW3</accession>
<evidence type="ECO:0000313" key="2">
    <source>
        <dbReference type="Proteomes" id="UP000246073"/>
    </source>
</evidence>
<organism evidence="1 2">
    <name type="scientific">Ochrobactrum soli</name>
    <dbReference type="NCBI Taxonomy" id="2448455"/>
    <lineage>
        <taxon>Bacteria</taxon>
        <taxon>Pseudomonadati</taxon>
        <taxon>Pseudomonadota</taxon>
        <taxon>Alphaproteobacteria</taxon>
        <taxon>Hyphomicrobiales</taxon>
        <taxon>Brucellaceae</taxon>
        <taxon>Brucella/Ochrobactrum group</taxon>
        <taxon>Ochrobactrum</taxon>
    </lineage>
</organism>
<dbReference type="Proteomes" id="UP000246073">
    <property type="component" value="Unassembled WGS sequence"/>
</dbReference>
<protein>
    <submittedName>
        <fullName evidence="1">Uncharacterized protein</fullName>
    </submittedName>
</protein>